<dbReference type="Pfam" id="PF00107">
    <property type="entry name" value="ADH_zinc_N"/>
    <property type="match status" value="1"/>
</dbReference>
<dbReference type="Proteomes" id="UP000250369">
    <property type="component" value="Unassembled WGS sequence"/>
</dbReference>
<comment type="caution">
    <text evidence="2">The sequence shown here is derived from an EMBL/GenBank/DDBJ whole genome shotgun (WGS) entry which is preliminary data.</text>
</comment>
<dbReference type="Gene3D" id="3.40.50.720">
    <property type="entry name" value="NAD(P)-binding Rossmann-like Domain"/>
    <property type="match status" value="1"/>
</dbReference>
<dbReference type="SMART" id="SM00829">
    <property type="entry name" value="PKS_ER"/>
    <property type="match status" value="1"/>
</dbReference>
<reference evidence="2 3" key="1">
    <citation type="journal article" date="2009" name="Int. J. Syst. Evol. Microbiol.">
        <title>Paenibacillus contaminans sp. nov., isolated from a contaminated laboratory plate.</title>
        <authorList>
            <person name="Chou J.H."/>
            <person name="Lee J.H."/>
            <person name="Lin M.C."/>
            <person name="Chang P.S."/>
            <person name="Arun A.B."/>
            <person name="Young C.C."/>
            <person name="Chen W.M."/>
        </authorList>
    </citation>
    <scope>NUCLEOTIDE SEQUENCE [LARGE SCALE GENOMIC DNA]</scope>
    <source>
        <strain evidence="2 3">CKOBP-6</strain>
    </source>
</reference>
<proteinExistence type="predicted"/>
<dbReference type="CDD" id="cd08289">
    <property type="entry name" value="MDR_yhfp_like"/>
    <property type="match status" value="1"/>
</dbReference>
<dbReference type="Gene3D" id="3.90.180.10">
    <property type="entry name" value="Medium-chain alcohol dehydrogenases, catalytic domain"/>
    <property type="match status" value="1"/>
</dbReference>
<sequence>MSETFRALIVKQEGEGILASIGQLSHDDLPEGGVLIRVRYSSINYKDALALSPEGRVVKKYPIVPGIDLAGTVASSQDPRYKEGDEVLVTGYELGISHHGGFSEYARVPGDWVVPVPQGLTAREAMALGTAGFTAALSIHRLEQNGLRPDQGPVLVTGATGGVGSLAVSMLSGLGYEVAASTGKPSEHDYLRSLGAASIVDRAELAPEKIRPLDKQRWSGAVDPVGGRQLAYVLSAILYGGSVAVSGLTGGGDVPTSVYPFILRGVNLLGIDSVYCPAETRSALWARMANELKPKQLSESISREVTLDELRQAASRLLQGTGTGRTIVKL</sequence>
<dbReference type="SUPFAM" id="SSF50129">
    <property type="entry name" value="GroES-like"/>
    <property type="match status" value="1"/>
</dbReference>
<dbReference type="PANTHER" id="PTHR43677">
    <property type="entry name" value="SHORT-CHAIN DEHYDROGENASE/REDUCTASE"/>
    <property type="match status" value="1"/>
</dbReference>
<evidence type="ECO:0000259" key="1">
    <source>
        <dbReference type="SMART" id="SM00829"/>
    </source>
</evidence>
<dbReference type="InterPro" id="IPR014188">
    <property type="entry name" value="Acrylyl-CoA_reductase_AcuI"/>
</dbReference>
<dbReference type="EMBL" id="QMFB01000024">
    <property type="protein sequence ID" value="RAV15353.1"/>
    <property type="molecule type" value="Genomic_DNA"/>
</dbReference>
<dbReference type="NCBIfam" id="TIGR02823">
    <property type="entry name" value="oxido_YhdH"/>
    <property type="match status" value="1"/>
</dbReference>
<dbReference type="InterPro" id="IPR013154">
    <property type="entry name" value="ADH-like_N"/>
</dbReference>
<accession>A0A329M9Z3</accession>
<feature type="domain" description="Enoyl reductase (ER)" evidence="1">
    <location>
        <begin position="16"/>
        <end position="328"/>
    </location>
</feature>
<dbReference type="InterPro" id="IPR013149">
    <property type="entry name" value="ADH-like_C"/>
</dbReference>
<dbReference type="InterPro" id="IPR051397">
    <property type="entry name" value="Zn-ADH-like_protein"/>
</dbReference>
<dbReference type="GO" id="GO:0043957">
    <property type="term" value="F:acryloyl-CoA reductase (NADPH) activity"/>
    <property type="evidence" value="ECO:0007669"/>
    <property type="project" value="TreeGrafter"/>
</dbReference>
<keyword evidence="3" id="KW-1185">Reference proteome</keyword>
<name>A0A329M9Z3_9BACL</name>
<organism evidence="2 3">
    <name type="scientific">Paenibacillus contaminans</name>
    <dbReference type="NCBI Taxonomy" id="450362"/>
    <lineage>
        <taxon>Bacteria</taxon>
        <taxon>Bacillati</taxon>
        <taxon>Bacillota</taxon>
        <taxon>Bacilli</taxon>
        <taxon>Bacillales</taxon>
        <taxon>Paenibacillaceae</taxon>
        <taxon>Paenibacillus</taxon>
    </lineage>
</organism>
<dbReference type="InterPro" id="IPR036291">
    <property type="entry name" value="NAD(P)-bd_dom_sf"/>
</dbReference>
<dbReference type="AlphaFoldDB" id="A0A329M9Z3"/>
<dbReference type="SUPFAM" id="SSF51735">
    <property type="entry name" value="NAD(P)-binding Rossmann-fold domains"/>
    <property type="match status" value="1"/>
</dbReference>
<protein>
    <submittedName>
        <fullName evidence="2">Oxidoreductase</fullName>
    </submittedName>
</protein>
<dbReference type="InterPro" id="IPR020843">
    <property type="entry name" value="ER"/>
</dbReference>
<dbReference type="OrthoDB" id="9782155at2"/>
<evidence type="ECO:0000313" key="2">
    <source>
        <dbReference type="EMBL" id="RAV15353.1"/>
    </source>
</evidence>
<dbReference type="RefSeq" id="WP_113034838.1">
    <property type="nucleotide sequence ID" value="NZ_QMFB01000024.1"/>
</dbReference>
<dbReference type="InterPro" id="IPR011032">
    <property type="entry name" value="GroES-like_sf"/>
</dbReference>
<dbReference type="Pfam" id="PF08240">
    <property type="entry name" value="ADH_N"/>
    <property type="match status" value="1"/>
</dbReference>
<dbReference type="PANTHER" id="PTHR43677:SF1">
    <property type="entry name" value="ACRYLYL-COA REDUCTASE ACUI-RELATED"/>
    <property type="match status" value="1"/>
</dbReference>
<evidence type="ECO:0000313" key="3">
    <source>
        <dbReference type="Proteomes" id="UP000250369"/>
    </source>
</evidence>
<gene>
    <name evidence="2" type="ORF">DQG23_30620</name>
</gene>